<protein>
    <submittedName>
        <fullName evidence="2">Uncharacterized protein</fullName>
    </submittedName>
</protein>
<dbReference type="EMBL" id="JYDS01004076">
    <property type="protein sequence ID" value="KRY95507.1"/>
    <property type="molecule type" value="Genomic_DNA"/>
</dbReference>
<gene>
    <name evidence="1" type="ORF">T4A_11577</name>
    <name evidence="2" type="ORF">T4B_11828</name>
    <name evidence="3" type="ORF">T4C_5297</name>
</gene>
<dbReference type="EMBL" id="JYDR01002954">
    <property type="protein sequence ID" value="KRY61900.1"/>
    <property type="molecule type" value="Genomic_DNA"/>
</dbReference>
<evidence type="ECO:0000313" key="4">
    <source>
        <dbReference type="Proteomes" id="UP000054632"/>
    </source>
</evidence>
<dbReference type="Proteomes" id="UP000054805">
    <property type="component" value="Unassembled WGS sequence"/>
</dbReference>
<reference evidence="4 5" key="1">
    <citation type="submission" date="2015-01" db="EMBL/GenBank/DDBJ databases">
        <title>Evolution of Trichinella species and genotypes.</title>
        <authorList>
            <person name="Korhonen P.K."/>
            <person name="Edoardo P."/>
            <person name="Giuseppe L.R."/>
            <person name="Gasser R.B."/>
        </authorList>
    </citation>
    <scope>NUCLEOTIDE SEQUENCE [LARGE SCALE GENOMIC DNA]</scope>
    <source>
        <strain evidence="1">ISS13</strain>
        <strain evidence="3">ISS176</strain>
        <strain evidence="2">ISS588</strain>
    </source>
</reference>
<evidence type="ECO:0000313" key="2">
    <source>
        <dbReference type="EMBL" id="KRY95507.1"/>
    </source>
</evidence>
<keyword evidence="5" id="KW-1185">Reference proteome</keyword>
<name>A0A0V1GD04_TRIPS</name>
<evidence type="ECO:0000313" key="1">
    <source>
        <dbReference type="EMBL" id="KRY61900.1"/>
    </source>
</evidence>
<sequence>MVTGTLGKYNVKIPVNDVCKRKKEHFEVWEGIAWG</sequence>
<dbReference type="AlphaFoldDB" id="A0A0V1GD04"/>
<dbReference type="Proteomes" id="UP000054826">
    <property type="component" value="Unassembled WGS sequence"/>
</dbReference>
<proteinExistence type="predicted"/>
<dbReference type="EMBL" id="JYDV01003156">
    <property type="protein sequence ID" value="KRY96767.1"/>
    <property type="molecule type" value="Genomic_DNA"/>
</dbReference>
<evidence type="ECO:0000313" key="5">
    <source>
        <dbReference type="Proteomes" id="UP000054805"/>
    </source>
</evidence>
<comment type="caution">
    <text evidence="2">The sequence shown here is derived from an EMBL/GenBank/DDBJ whole genome shotgun (WGS) entry which is preliminary data.</text>
</comment>
<dbReference type="Proteomes" id="UP000054632">
    <property type="component" value="Unassembled WGS sequence"/>
</dbReference>
<evidence type="ECO:0000313" key="3">
    <source>
        <dbReference type="EMBL" id="KRY96767.1"/>
    </source>
</evidence>
<accession>A0A0V1GD04</accession>
<organism evidence="2 5">
    <name type="scientific">Trichinella pseudospiralis</name>
    <name type="common">Parasitic roundworm</name>
    <dbReference type="NCBI Taxonomy" id="6337"/>
    <lineage>
        <taxon>Eukaryota</taxon>
        <taxon>Metazoa</taxon>
        <taxon>Ecdysozoa</taxon>
        <taxon>Nematoda</taxon>
        <taxon>Enoplea</taxon>
        <taxon>Dorylaimia</taxon>
        <taxon>Trichinellida</taxon>
        <taxon>Trichinellidae</taxon>
        <taxon>Trichinella</taxon>
    </lineage>
</organism>